<comment type="similarity">
    <text evidence="2 13">Belongs to the peptidase A1 family.</text>
</comment>
<evidence type="ECO:0000256" key="3">
    <source>
        <dbReference type="ARBA" id="ARBA00022525"/>
    </source>
</evidence>
<evidence type="ECO:0000259" key="15">
    <source>
        <dbReference type="PROSITE" id="PS51767"/>
    </source>
</evidence>
<dbReference type="InterPro" id="IPR034164">
    <property type="entry name" value="Pepsin-like_dom"/>
</dbReference>
<evidence type="ECO:0000256" key="9">
    <source>
        <dbReference type="ARBA" id="ARBA00023157"/>
    </source>
</evidence>
<evidence type="ECO:0000256" key="7">
    <source>
        <dbReference type="ARBA" id="ARBA00022801"/>
    </source>
</evidence>
<dbReference type="OrthoDB" id="5839471at2759"/>
<evidence type="ECO:0000256" key="4">
    <source>
        <dbReference type="ARBA" id="ARBA00022670"/>
    </source>
</evidence>
<comment type="caution">
    <text evidence="16">The sequence shown here is derived from an EMBL/GenBank/DDBJ whole genome shotgun (WGS) entry which is preliminary data.</text>
</comment>
<sequence>MWIFHILCLAELTSLAASAYEMPLTRIEPQMVKMIRKRTWLNYTKEKEERRIKVMQGRTMSSAYPHEVLDYYDAQYIGEVAIGTPEQHFQVILDTGSANLWVPDATCDPRRKRPAACLKSKCDIGLVCDVFCPERHCCIRGNDIAENPCLEKNVFDMDNSTTYKRMDGEWSIQYGTGAAAGFFGNDTLKFGASGSNHLTVPGTVFGQAKKIASFFVHNPMDGVLGLAFEKVATGNVTPPLIRAINLGLLDEPVFTVYLKHVGEQEHVYGGVFTYGGIDTKNCEAVMDYQPVTASGYWQFRMAAVSIGKFSSTAGWEVISDTGTSLIHAPTAIADAIAKEYGAQEHSTTGFYVIPCDVDTDIVFTIGDKAYNIQSHNMILPTGDICMLALSKMSGLSFGTEWILGDPFIRQYCNIHDIGGRRIGFAKAIQ</sequence>
<dbReference type="GO" id="GO:0006508">
    <property type="term" value="P:proteolysis"/>
    <property type="evidence" value="ECO:0007669"/>
    <property type="project" value="UniProtKB-KW"/>
</dbReference>
<reference evidence="17" key="1">
    <citation type="journal article" date="2015" name="Nat. Genet.">
        <title>The genome and transcriptome of the zoonotic hookworm Ancylostoma ceylanicum identify infection-specific gene families.</title>
        <authorList>
            <person name="Schwarz E.M."/>
            <person name="Hu Y."/>
            <person name="Antoshechkin I."/>
            <person name="Miller M.M."/>
            <person name="Sternberg P.W."/>
            <person name="Aroian R.V."/>
        </authorList>
    </citation>
    <scope>NUCLEOTIDE SEQUENCE</scope>
    <source>
        <strain evidence="17">HY135</strain>
    </source>
</reference>
<dbReference type="SUPFAM" id="SSF50630">
    <property type="entry name" value="Acid proteases"/>
    <property type="match status" value="1"/>
</dbReference>
<keyword evidence="6 13" id="KW-0064">Aspartyl protease</keyword>
<dbReference type="AlphaFoldDB" id="A0A016SSU7"/>
<dbReference type="PROSITE" id="PS00141">
    <property type="entry name" value="ASP_PROTEASE"/>
    <property type="match status" value="2"/>
</dbReference>
<dbReference type="GO" id="GO:0005576">
    <property type="term" value="C:extracellular region"/>
    <property type="evidence" value="ECO:0007669"/>
    <property type="project" value="UniProtKB-SubCell"/>
</dbReference>
<keyword evidence="8" id="KW-0865">Zymogen</keyword>
<protein>
    <recommendedName>
        <fullName evidence="15">Peptidase A1 domain-containing protein</fullName>
    </recommendedName>
</protein>
<evidence type="ECO:0000256" key="2">
    <source>
        <dbReference type="ARBA" id="ARBA00007447"/>
    </source>
</evidence>
<evidence type="ECO:0000256" key="6">
    <source>
        <dbReference type="ARBA" id="ARBA00022750"/>
    </source>
</evidence>
<dbReference type="GO" id="GO:0004190">
    <property type="term" value="F:aspartic-type endopeptidase activity"/>
    <property type="evidence" value="ECO:0007669"/>
    <property type="project" value="UniProtKB-KW"/>
</dbReference>
<keyword evidence="17" id="KW-1185">Reference proteome</keyword>
<feature type="chain" id="PRO_5001487127" description="Peptidase A1 domain-containing protein" evidence="14">
    <location>
        <begin position="19"/>
        <end position="429"/>
    </location>
</feature>
<feature type="domain" description="Peptidase A1" evidence="15">
    <location>
        <begin position="76"/>
        <end position="425"/>
    </location>
</feature>
<evidence type="ECO:0000313" key="16">
    <source>
        <dbReference type="EMBL" id="EYB93404.1"/>
    </source>
</evidence>
<evidence type="ECO:0000256" key="14">
    <source>
        <dbReference type="SAM" id="SignalP"/>
    </source>
</evidence>
<accession>A0A016SSU7</accession>
<evidence type="ECO:0000256" key="12">
    <source>
        <dbReference type="PIRSR" id="PIRSR601461-2"/>
    </source>
</evidence>
<feature type="disulfide bond" evidence="12">
    <location>
        <begin position="107"/>
        <end position="132"/>
    </location>
</feature>
<dbReference type="FunFam" id="2.40.70.10:FF:000058">
    <property type="entry name" value="ASpartyl Protease"/>
    <property type="match status" value="1"/>
</dbReference>
<dbReference type="MEROPS" id="A01.A75"/>
<dbReference type="Proteomes" id="UP000024635">
    <property type="component" value="Unassembled WGS sequence"/>
</dbReference>
<keyword evidence="7 13" id="KW-0378">Hydrolase</keyword>
<keyword evidence="4 13" id="KW-0645">Protease</keyword>
<evidence type="ECO:0000313" key="17">
    <source>
        <dbReference type="Proteomes" id="UP000024635"/>
    </source>
</evidence>
<keyword evidence="9 12" id="KW-1015">Disulfide bond</keyword>
<dbReference type="PRINTS" id="PR00792">
    <property type="entry name" value="PEPSIN"/>
</dbReference>
<dbReference type="PROSITE" id="PS51767">
    <property type="entry name" value="PEPTIDASE_A1"/>
    <property type="match status" value="1"/>
</dbReference>
<feature type="active site" evidence="11">
    <location>
        <position position="320"/>
    </location>
</feature>
<dbReference type="EMBL" id="JARK01001519">
    <property type="protein sequence ID" value="EYB93404.1"/>
    <property type="molecule type" value="Genomic_DNA"/>
</dbReference>
<dbReference type="InterPro" id="IPR021109">
    <property type="entry name" value="Peptidase_aspartic_dom_sf"/>
</dbReference>
<name>A0A016SSU7_9BILA</name>
<dbReference type="InterPro" id="IPR001461">
    <property type="entry name" value="Aspartic_peptidase_A1"/>
</dbReference>
<evidence type="ECO:0000256" key="5">
    <source>
        <dbReference type="ARBA" id="ARBA00022729"/>
    </source>
</evidence>
<proteinExistence type="inferred from homology"/>
<comment type="subcellular location">
    <subcellularLocation>
        <location evidence="1">Secreted</location>
    </subcellularLocation>
</comment>
<evidence type="ECO:0000256" key="13">
    <source>
        <dbReference type="RuleBase" id="RU000454"/>
    </source>
</evidence>
<dbReference type="STRING" id="53326.A0A016SSU7"/>
<evidence type="ECO:0000256" key="11">
    <source>
        <dbReference type="PIRSR" id="PIRSR601461-1"/>
    </source>
</evidence>
<feature type="signal peptide" evidence="14">
    <location>
        <begin position="1"/>
        <end position="18"/>
    </location>
</feature>
<keyword evidence="5 14" id="KW-0732">Signal</keyword>
<keyword evidence="3" id="KW-0964">Secreted</keyword>
<evidence type="ECO:0000256" key="10">
    <source>
        <dbReference type="ARBA" id="ARBA00023180"/>
    </source>
</evidence>
<dbReference type="Gene3D" id="2.40.70.10">
    <property type="entry name" value="Acid Proteases"/>
    <property type="match status" value="2"/>
</dbReference>
<dbReference type="PANTHER" id="PTHR47966:SF45">
    <property type="entry name" value="PEPTIDASE A1 DOMAIN-CONTAINING PROTEIN"/>
    <property type="match status" value="1"/>
</dbReference>
<gene>
    <name evidence="16" type="primary">Acey_s0183.g965</name>
    <name evidence="16" type="ORF">Y032_0183g965</name>
</gene>
<dbReference type="PANTHER" id="PTHR47966">
    <property type="entry name" value="BETA-SITE APP-CLEAVING ENZYME, ISOFORM A-RELATED"/>
    <property type="match status" value="1"/>
</dbReference>
<evidence type="ECO:0000256" key="8">
    <source>
        <dbReference type="ARBA" id="ARBA00023145"/>
    </source>
</evidence>
<dbReference type="Pfam" id="PF00026">
    <property type="entry name" value="Asp"/>
    <property type="match status" value="1"/>
</dbReference>
<keyword evidence="10" id="KW-0325">Glycoprotein</keyword>
<dbReference type="CDD" id="cd05471">
    <property type="entry name" value="pepsin_like"/>
    <property type="match status" value="1"/>
</dbReference>
<dbReference type="InterPro" id="IPR033121">
    <property type="entry name" value="PEPTIDASE_A1"/>
</dbReference>
<organism evidence="16 17">
    <name type="scientific">Ancylostoma ceylanicum</name>
    <dbReference type="NCBI Taxonomy" id="53326"/>
    <lineage>
        <taxon>Eukaryota</taxon>
        <taxon>Metazoa</taxon>
        <taxon>Ecdysozoa</taxon>
        <taxon>Nematoda</taxon>
        <taxon>Chromadorea</taxon>
        <taxon>Rhabditida</taxon>
        <taxon>Rhabditina</taxon>
        <taxon>Rhabditomorpha</taxon>
        <taxon>Strongyloidea</taxon>
        <taxon>Ancylostomatidae</taxon>
        <taxon>Ancylostomatinae</taxon>
        <taxon>Ancylostoma</taxon>
    </lineage>
</organism>
<evidence type="ECO:0000256" key="1">
    <source>
        <dbReference type="ARBA" id="ARBA00004613"/>
    </source>
</evidence>
<feature type="active site" evidence="11">
    <location>
        <position position="94"/>
    </location>
</feature>
<dbReference type="InterPro" id="IPR001969">
    <property type="entry name" value="Aspartic_peptidase_AS"/>
</dbReference>
<dbReference type="GO" id="GO:0005764">
    <property type="term" value="C:lysosome"/>
    <property type="evidence" value="ECO:0007669"/>
    <property type="project" value="TreeGrafter"/>
</dbReference>